<keyword evidence="2" id="KW-1185">Reference proteome</keyword>
<dbReference type="RefSeq" id="WP_368847297.1">
    <property type="nucleotide sequence ID" value="NZ_CP194411.1"/>
</dbReference>
<dbReference type="Proteomes" id="UP001559623">
    <property type="component" value="Unassembled WGS sequence"/>
</dbReference>
<dbReference type="EMBL" id="JARVLH010000004">
    <property type="protein sequence ID" value="MEX5285571.1"/>
    <property type="molecule type" value="Genomic_DNA"/>
</dbReference>
<reference evidence="1 2" key="1">
    <citation type="submission" date="2023-04" db="EMBL/GenBank/DDBJ databases">
        <title>Genome Sequence of Selenomonas sputigena ATCC 33150.</title>
        <authorList>
            <person name="Miller D.P."/>
            <person name="Anvari S."/>
            <person name="Polson S.W."/>
            <person name="Macdonald M."/>
            <person name="Mcdowell J.V."/>
        </authorList>
    </citation>
    <scope>NUCLEOTIDE SEQUENCE [LARGE SCALE GENOMIC DNA]</scope>
    <source>
        <strain evidence="1 2">ATCC 33150</strain>
    </source>
</reference>
<comment type="caution">
    <text evidence="1">The sequence shown here is derived from an EMBL/GenBank/DDBJ whole genome shotgun (WGS) entry which is preliminary data.</text>
</comment>
<evidence type="ECO:0000313" key="2">
    <source>
        <dbReference type="Proteomes" id="UP001559623"/>
    </source>
</evidence>
<sequence length="183" mass="20343">MTLWHKFLRGILIAGVFLVTGPGVCLANHAVRVSDLDAAGFVRRYNELAEQAAAPVRLSSPLASGHRQLQNYLVYETKLIGMDEKERIFLHVNRSGALSSIVIKNEGDLGKKSLEMRRVFVLFLESLGLTAEECGHFFSTEEREKGRGGVLHQAWCSAAGRKIVSFHDPVHAPDVLVLYAWDE</sequence>
<name>A0ABV3X5V8_9FIRM</name>
<evidence type="ECO:0000313" key="1">
    <source>
        <dbReference type="EMBL" id="MEX5285571.1"/>
    </source>
</evidence>
<proteinExistence type="predicted"/>
<gene>
    <name evidence="1" type="ORF">QCO44_07965</name>
</gene>
<organism evidence="1 2">
    <name type="scientific">Selenomonas sputigena</name>
    <dbReference type="NCBI Taxonomy" id="69823"/>
    <lineage>
        <taxon>Bacteria</taxon>
        <taxon>Bacillati</taxon>
        <taxon>Bacillota</taxon>
        <taxon>Negativicutes</taxon>
        <taxon>Selenomonadales</taxon>
        <taxon>Selenomonadaceae</taxon>
        <taxon>Selenomonas</taxon>
    </lineage>
</organism>
<protein>
    <submittedName>
        <fullName evidence="1">Uncharacterized protein</fullName>
    </submittedName>
</protein>
<accession>A0ABV3X5V8</accession>